<name>A0ABM1B8K2_LIMPO</name>
<dbReference type="GeneID" id="106461688"/>
<dbReference type="PANTHER" id="PTHR45913">
    <property type="entry name" value="EPM2A-INTERACTING PROTEIN 1"/>
    <property type="match status" value="1"/>
</dbReference>
<proteinExistence type="predicted"/>
<gene>
    <name evidence="2" type="primary">LOC106461688</name>
</gene>
<dbReference type="Proteomes" id="UP000694941">
    <property type="component" value="Unplaced"/>
</dbReference>
<evidence type="ECO:0000313" key="2">
    <source>
        <dbReference type="RefSeq" id="XP_013776988.1"/>
    </source>
</evidence>
<sequence>MWKRTKNEFLFCEPLEQTTKAIDIMQKIQDFFEKNDFTWDIVGSICTNGAPVMMGVRSGFTALVKQNAPHVITTHCVLHRHALAAKTLPENLKIVFQKVVEAVNFIRARALNHRLFKTFCDEMGSEHSILLLHTDVRWLSRGLLLNCVFELSTELEIFLRG</sequence>
<dbReference type="PANTHER" id="PTHR45913:SF19">
    <property type="entry name" value="LOW QUALITY PROTEIN: ZINC FINGER BED DOMAIN-CONTAINING PROTEIN 5-LIKE"/>
    <property type="match status" value="1"/>
</dbReference>
<dbReference type="RefSeq" id="XP_013776988.1">
    <property type="nucleotide sequence ID" value="XM_013921534.1"/>
</dbReference>
<reference evidence="2" key="1">
    <citation type="submission" date="2025-08" db="UniProtKB">
        <authorList>
            <consortium name="RefSeq"/>
        </authorList>
    </citation>
    <scope>IDENTIFICATION</scope>
    <source>
        <tissue evidence="2">Muscle</tissue>
    </source>
</reference>
<keyword evidence="1" id="KW-1185">Reference proteome</keyword>
<accession>A0ABM1B8K2</accession>
<protein>
    <submittedName>
        <fullName evidence="2">Protein ZBED8-like</fullName>
    </submittedName>
</protein>
<organism evidence="1 2">
    <name type="scientific">Limulus polyphemus</name>
    <name type="common">Atlantic horseshoe crab</name>
    <dbReference type="NCBI Taxonomy" id="6850"/>
    <lineage>
        <taxon>Eukaryota</taxon>
        <taxon>Metazoa</taxon>
        <taxon>Ecdysozoa</taxon>
        <taxon>Arthropoda</taxon>
        <taxon>Chelicerata</taxon>
        <taxon>Merostomata</taxon>
        <taxon>Xiphosura</taxon>
        <taxon>Limulidae</taxon>
        <taxon>Limulus</taxon>
    </lineage>
</organism>
<evidence type="ECO:0000313" key="1">
    <source>
        <dbReference type="Proteomes" id="UP000694941"/>
    </source>
</evidence>